<organism evidence="1 2">
    <name type="scientific">Vibrio albus</name>
    <dbReference type="NCBI Taxonomy" id="2200953"/>
    <lineage>
        <taxon>Bacteria</taxon>
        <taxon>Pseudomonadati</taxon>
        <taxon>Pseudomonadota</taxon>
        <taxon>Gammaproteobacteria</taxon>
        <taxon>Vibrionales</taxon>
        <taxon>Vibrionaceae</taxon>
        <taxon>Vibrio</taxon>
    </lineage>
</organism>
<evidence type="ECO:0000313" key="2">
    <source>
        <dbReference type="Proteomes" id="UP000245362"/>
    </source>
</evidence>
<dbReference type="PROSITE" id="PS51257">
    <property type="entry name" value="PROKAR_LIPOPROTEIN"/>
    <property type="match status" value="1"/>
</dbReference>
<dbReference type="Proteomes" id="UP000245362">
    <property type="component" value="Unassembled WGS sequence"/>
</dbReference>
<name>A0A2U3B853_9VIBR</name>
<dbReference type="RefSeq" id="WP_109320092.1">
    <property type="nucleotide sequence ID" value="NZ_QFWT01000006.1"/>
</dbReference>
<protein>
    <recommendedName>
        <fullName evidence="3">Dystroglycan-type cadherin-like domain-containing protein</fullName>
    </recommendedName>
</protein>
<dbReference type="OrthoDB" id="5819179at2"/>
<dbReference type="AlphaFoldDB" id="A0A2U3B853"/>
<proteinExistence type="predicted"/>
<evidence type="ECO:0008006" key="3">
    <source>
        <dbReference type="Google" id="ProtNLM"/>
    </source>
</evidence>
<accession>A0A2U3B853</accession>
<comment type="caution">
    <text evidence="1">The sequence shown here is derived from an EMBL/GenBank/DDBJ whole genome shotgun (WGS) entry which is preliminary data.</text>
</comment>
<reference evidence="1 2" key="1">
    <citation type="submission" date="2018-05" db="EMBL/GenBank/DDBJ databases">
        <title>Vibrio limimaris sp. nov., isolated from marine sediment.</title>
        <authorList>
            <person name="Li C.-M."/>
        </authorList>
    </citation>
    <scope>NUCLEOTIDE SEQUENCE [LARGE SCALE GENOMIC DNA]</scope>
    <source>
        <strain evidence="1 2">E4404</strain>
    </source>
</reference>
<evidence type="ECO:0000313" key="1">
    <source>
        <dbReference type="EMBL" id="PWI32973.1"/>
    </source>
</evidence>
<gene>
    <name evidence="1" type="ORF">DI392_11700</name>
</gene>
<sequence>MKKVSLLAASVAAILTGCGGGSDSGSTTPAVGGVIITGMDGYYQNAVVFDDVDKDGVLDTNGDTIYGLTNDNGQLSLPSGTEISGRLALQVIAPGGTAQSNLISYDSTTYAGVYTIDTDYPGTALKEVVFRTTASAEASTVISPITDLVTTLEESGDTDAATTVAEALNIDALDIHADYINDSNTTIHKIAQILTASKTQDADNYATAASDVTAATISAVNNMTEEELSDVNTVPVVTVSVDETTGETTATAVTNSKATVNDTIKTTIQDDLTALAATEGSTVSYSYDISELFKDADLGDATPTMSLSYSDADTTGVVMVLDGTTLTISSNQILTSDDISFSLSVIDYASDTTTVIGSASASLTLPVEALNNAPTYDSDIQASIQTTIDGWQLTQGDVFNNSFTITTLFEDADGDVLTYTGSTTATGLNVEEISNDTVVLSGTPTVSGTDYTLTITASDGKDSKTATLTLPEIAEGTSNSSSSDSADIQELVGSTWFVLEYGEDDGDESNNFTRVWCDTLRFEDGVVYGNQRSSDNLTTCNASADSQWYNGTYAIVDDTIVATYSDGGEEMSITYSLQEEAVPGDSVSSGALTVLYTEGSDSARYTYFASKTDAEARIQIASDDGYEARNFKMWLPDAANYTYQLGSVDIALNNSGDSVEEDKADADIFFNPEEGGSISCSDIYEFYDRFIIMSAGMNTMNTTSDDLQLSWENGYGIRSNECFDHTDESDPYASIDFDFDASNLVQGEVYSIIGQVSDGAGSYTDAIKFNIQWTGTGSTE</sequence>
<dbReference type="EMBL" id="QFWT01000006">
    <property type="protein sequence ID" value="PWI32973.1"/>
    <property type="molecule type" value="Genomic_DNA"/>
</dbReference>
<keyword evidence="2" id="KW-1185">Reference proteome</keyword>